<gene>
    <name evidence="3" type="ORF">ACFSCT_04980</name>
</gene>
<protein>
    <submittedName>
        <fullName evidence="3">Nucleoside recognition domain-containing protein</fullName>
    </submittedName>
</protein>
<keyword evidence="1" id="KW-1133">Transmembrane helix</keyword>
<accession>A0ABW4R4L7</accession>
<feature type="domain" description="Nucleoside transporter/FeoB GTPase Gate" evidence="2">
    <location>
        <begin position="178"/>
        <end position="277"/>
    </location>
</feature>
<evidence type="ECO:0000259" key="2">
    <source>
        <dbReference type="Pfam" id="PF07670"/>
    </source>
</evidence>
<evidence type="ECO:0000313" key="4">
    <source>
        <dbReference type="Proteomes" id="UP001597213"/>
    </source>
</evidence>
<organism evidence="3 4">
    <name type="scientific">Paracoccus pacificus</name>
    <dbReference type="NCBI Taxonomy" id="1463598"/>
    <lineage>
        <taxon>Bacteria</taxon>
        <taxon>Pseudomonadati</taxon>
        <taxon>Pseudomonadota</taxon>
        <taxon>Alphaproteobacteria</taxon>
        <taxon>Rhodobacterales</taxon>
        <taxon>Paracoccaceae</taxon>
        <taxon>Paracoccus</taxon>
    </lineage>
</organism>
<feature type="transmembrane region" description="Helical" evidence="1">
    <location>
        <begin position="253"/>
        <end position="276"/>
    </location>
</feature>
<proteinExistence type="predicted"/>
<feature type="transmembrane region" description="Helical" evidence="1">
    <location>
        <begin position="288"/>
        <end position="305"/>
    </location>
</feature>
<dbReference type="Proteomes" id="UP001597213">
    <property type="component" value="Unassembled WGS sequence"/>
</dbReference>
<evidence type="ECO:0000256" key="1">
    <source>
        <dbReference type="SAM" id="Phobius"/>
    </source>
</evidence>
<dbReference type="InterPro" id="IPR011642">
    <property type="entry name" value="Gate_dom"/>
</dbReference>
<reference evidence="4" key="1">
    <citation type="journal article" date="2019" name="Int. J. Syst. Evol. Microbiol.">
        <title>The Global Catalogue of Microorganisms (GCM) 10K type strain sequencing project: providing services to taxonomists for standard genome sequencing and annotation.</title>
        <authorList>
            <consortium name="The Broad Institute Genomics Platform"/>
            <consortium name="The Broad Institute Genome Sequencing Center for Infectious Disease"/>
            <person name="Wu L."/>
            <person name="Ma J."/>
        </authorList>
    </citation>
    <scope>NUCLEOTIDE SEQUENCE [LARGE SCALE GENOMIC DNA]</scope>
    <source>
        <strain evidence="4">CCUG 56029</strain>
    </source>
</reference>
<dbReference type="RefSeq" id="WP_379140606.1">
    <property type="nucleotide sequence ID" value="NZ_JBHUEN010000013.1"/>
</dbReference>
<feature type="transmembrane region" description="Helical" evidence="1">
    <location>
        <begin position="176"/>
        <end position="202"/>
    </location>
</feature>
<feature type="transmembrane region" description="Helical" evidence="1">
    <location>
        <begin position="64"/>
        <end position="83"/>
    </location>
</feature>
<dbReference type="Pfam" id="PF07670">
    <property type="entry name" value="Gate"/>
    <property type="match status" value="1"/>
</dbReference>
<comment type="caution">
    <text evidence="3">The sequence shown here is derived from an EMBL/GenBank/DDBJ whole genome shotgun (WGS) entry which is preliminary data.</text>
</comment>
<evidence type="ECO:0000313" key="3">
    <source>
        <dbReference type="EMBL" id="MFD1881068.1"/>
    </source>
</evidence>
<feature type="transmembrane region" description="Helical" evidence="1">
    <location>
        <begin position="223"/>
        <end position="241"/>
    </location>
</feature>
<name>A0ABW4R4L7_9RHOB</name>
<keyword evidence="1" id="KW-0812">Transmembrane</keyword>
<feature type="transmembrane region" description="Helical" evidence="1">
    <location>
        <begin position="119"/>
        <end position="138"/>
    </location>
</feature>
<keyword evidence="1" id="KW-0472">Membrane</keyword>
<keyword evidence="4" id="KW-1185">Reference proteome</keyword>
<sequence length="330" mass="35112">MARLQAFRRKTADLLVIYWELARLIVPITLAAEALSRAGVIKAIAPAFAPVMSFYGLPPELGLAWLTGMLVGIWGALPLIFTLVPVSELTTADITVFSALLLFTHALPIEQGILRRAGAAMIASTAIRVLGGLVYAAILHRISLTTGWLDGPIQAVWTPMAASQDWPGFLWSLAQMMLWMLVILLALGWGVAALEATGTMAAMNRAIDPVLRLAGIRGEARQFAVIGTLLGIAYGGGLMIREAQSGRITPRQILAACIFMGFAHGMIEDTAVVMAIGADGWAMIPGRLIFAIVATAAIMRLIRAVPDRWFHGLLFVGPAPATAGAGRQPG</sequence>
<dbReference type="EMBL" id="JBHUEN010000013">
    <property type="protein sequence ID" value="MFD1881068.1"/>
    <property type="molecule type" value="Genomic_DNA"/>
</dbReference>